<keyword evidence="6" id="KW-0418">Kinase</keyword>
<dbReference type="InterPro" id="IPR036890">
    <property type="entry name" value="HATPase_C_sf"/>
</dbReference>
<keyword evidence="8" id="KW-1133">Transmembrane helix</keyword>
<dbReference type="SUPFAM" id="SSF55874">
    <property type="entry name" value="ATPase domain of HSP90 chaperone/DNA topoisomerase II/histidine kinase"/>
    <property type="match status" value="1"/>
</dbReference>
<feature type="domain" description="HAMP" evidence="10">
    <location>
        <begin position="168"/>
        <end position="220"/>
    </location>
</feature>
<evidence type="ECO:0000259" key="9">
    <source>
        <dbReference type="PROSITE" id="PS50109"/>
    </source>
</evidence>
<evidence type="ECO:0000256" key="7">
    <source>
        <dbReference type="ARBA" id="ARBA00023012"/>
    </source>
</evidence>
<dbReference type="EC" id="2.7.13.3" evidence="3"/>
<dbReference type="SMART" id="SM00387">
    <property type="entry name" value="HATPase_c"/>
    <property type="match status" value="1"/>
</dbReference>
<dbReference type="EMBL" id="JAGQFT020000003">
    <property type="protein sequence ID" value="MBS7456614.1"/>
    <property type="molecule type" value="Genomic_DNA"/>
</dbReference>
<comment type="subcellular location">
    <subcellularLocation>
        <location evidence="2">Membrane</location>
    </subcellularLocation>
</comment>
<dbReference type="AlphaFoldDB" id="A0AAP2FXS5"/>
<dbReference type="InterPro" id="IPR003660">
    <property type="entry name" value="HAMP_dom"/>
</dbReference>
<dbReference type="PROSITE" id="PS50109">
    <property type="entry name" value="HIS_KIN"/>
    <property type="match status" value="1"/>
</dbReference>
<evidence type="ECO:0000313" key="12">
    <source>
        <dbReference type="Proteomes" id="UP000675747"/>
    </source>
</evidence>
<dbReference type="PANTHER" id="PTHR24421">
    <property type="entry name" value="NITRATE/NITRITE SENSOR PROTEIN NARX-RELATED"/>
    <property type="match status" value="1"/>
</dbReference>
<evidence type="ECO:0000256" key="1">
    <source>
        <dbReference type="ARBA" id="ARBA00000085"/>
    </source>
</evidence>
<organism evidence="11 12">
    <name type="scientific">Coralloluteibacterium stylophorae</name>
    <dbReference type="NCBI Taxonomy" id="1776034"/>
    <lineage>
        <taxon>Bacteria</taxon>
        <taxon>Pseudomonadati</taxon>
        <taxon>Pseudomonadota</taxon>
        <taxon>Gammaproteobacteria</taxon>
        <taxon>Lysobacterales</taxon>
        <taxon>Lysobacteraceae</taxon>
        <taxon>Coralloluteibacterium</taxon>
    </lineage>
</organism>
<proteinExistence type="predicted"/>
<dbReference type="InterPro" id="IPR003594">
    <property type="entry name" value="HATPase_dom"/>
</dbReference>
<evidence type="ECO:0000256" key="5">
    <source>
        <dbReference type="ARBA" id="ARBA00022679"/>
    </source>
</evidence>
<comment type="caution">
    <text evidence="11">The sequence shown here is derived from an EMBL/GenBank/DDBJ whole genome shotgun (WGS) entry which is preliminary data.</text>
</comment>
<keyword evidence="8" id="KW-0812">Transmembrane</keyword>
<sequence>MSLHLKVNLLFAAWIAALIMVVLWMHVAETRRAVGEEIRASNRIATQLLETVVAATRVGRDIDDLVRFLEAAGRIRSTEARVLDASGGVLYASPPSPYKAGRDAPAWYARLVMPEAMHERFLLPDGVLEVSADASRSILDGWDQAVELATVGAGFLALGIALMVLLLRRATAPLRQIVGGLEQFERGAWETRLPMFGNAEADLIARAFNRMGAAVQENLGAREEAIAATLRLRQSRETATVVQARLEDERRQIARELHDETSQGLTAIRSMSLALARRGGDPEQARRAQLIADSAAGLHAAVHALIPRLQSTDFDGTSLADALDEQVALWRQQYPETVFELCVEEGSAADLPAERALAAHRIVQEAAINALRHAGARRIALRVTVEDAALLVEIVDDGRGLPADWHRPGHYGIRGMRERAEALGGGVEIESGHRGVRVRARLPLQARP</sequence>
<dbReference type="SMART" id="SM00304">
    <property type="entry name" value="HAMP"/>
    <property type="match status" value="1"/>
</dbReference>
<dbReference type="CDD" id="cd06225">
    <property type="entry name" value="HAMP"/>
    <property type="match status" value="1"/>
</dbReference>
<dbReference type="GO" id="GO:0016020">
    <property type="term" value="C:membrane"/>
    <property type="evidence" value="ECO:0007669"/>
    <property type="project" value="UniProtKB-SubCell"/>
</dbReference>
<dbReference type="Proteomes" id="UP000675747">
    <property type="component" value="Unassembled WGS sequence"/>
</dbReference>
<feature type="transmembrane region" description="Helical" evidence="8">
    <location>
        <begin position="7"/>
        <end position="27"/>
    </location>
</feature>
<dbReference type="GO" id="GO:0046983">
    <property type="term" value="F:protein dimerization activity"/>
    <property type="evidence" value="ECO:0007669"/>
    <property type="project" value="InterPro"/>
</dbReference>
<accession>A0AAP2FXS5</accession>
<reference evidence="11 12" key="1">
    <citation type="journal article" date="2021" name="Microbiol. Resour. Announc.">
        <title>Draft Genome Sequence of Coralloluteibacterium stylophorae LMG 29479T.</title>
        <authorList>
            <person name="Karlyshev A.V."/>
            <person name="Kudryashova E.B."/>
            <person name="Ariskina E.V."/>
            <person name="Conroy A.P."/>
            <person name="Abidueva E.Y."/>
        </authorList>
    </citation>
    <scope>NUCLEOTIDE SEQUENCE [LARGE SCALE GENOMIC DNA]</scope>
    <source>
        <strain evidence="11 12">LMG 29479</strain>
    </source>
</reference>
<dbReference type="PROSITE" id="PS50885">
    <property type="entry name" value="HAMP"/>
    <property type="match status" value="1"/>
</dbReference>
<name>A0AAP2FXS5_9GAMM</name>
<keyword evidence="7" id="KW-0902">Two-component regulatory system</keyword>
<dbReference type="CDD" id="cd16917">
    <property type="entry name" value="HATPase_UhpB-NarQ-NarX-like"/>
    <property type="match status" value="1"/>
</dbReference>
<dbReference type="InterPro" id="IPR011712">
    <property type="entry name" value="Sig_transdc_His_kin_sub3_dim/P"/>
</dbReference>
<dbReference type="GO" id="GO:0000155">
    <property type="term" value="F:phosphorelay sensor kinase activity"/>
    <property type="evidence" value="ECO:0007669"/>
    <property type="project" value="InterPro"/>
</dbReference>
<dbReference type="Pfam" id="PF02518">
    <property type="entry name" value="HATPase_c"/>
    <property type="match status" value="1"/>
</dbReference>
<dbReference type="InterPro" id="IPR005467">
    <property type="entry name" value="His_kinase_dom"/>
</dbReference>
<dbReference type="Pfam" id="PF07730">
    <property type="entry name" value="HisKA_3"/>
    <property type="match status" value="1"/>
</dbReference>
<dbReference type="RefSeq" id="WP_213173536.1">
    <property type="nucleotide sequence ID" value="NZ_JAGQFT020000003.1"/>
</dbReference>
<evidence type="ECO:0000256" key="8">
    <source>
        <dbReference type="SAM" id="Phobius"/>
    </source>
</evidence>
<feature type="domain" description="Histidine kinase" evidence="9">
    <location>
        <begin position="256"/>
        <end position="446"/>
    </location>
</feature>
<evidence type="ECO:0000313" key="11">
    <source>
        <dbReference type="EMBL" id="MBS7456614.1"/>
    </source>
</evidence>
<keyword evidence="5" id="KW-0808">Transferase</keyword>
<protein>
    <recommendedName>
        <fullName evidence="3">histidine kinase</fullName>
        <ecNumber evidence="3">2.7.13.3</ecNumber>
    </recommendedName>
</protein>
<evidence type="ECO:0000256" key="4">
    <source>
        <dbReference type="ARBA" id="ARBA00022553"/>
    </source>
</evidence>
<dbReference type="InterPro" id="IPR050482">
    <property type="entry name" value="Sensor_HK_TwoCompSys"/>
</dbReference>
<keyword evidence="12" id="KW-1185">Reference proteome</keyword>
<dbReference type="Gene3D" id="3.30.565.10">
    <property type="entry name" value="Histidine kinase-like ATPase, C-terminal domain"/>
    <property type="match status" value="1"/>
</dbReference>
<dbReference type="Gene3D" id="1.20.5.1930">
    <property type="match status" value="1"/>
</dbReference>
<dbReference type="SUPFAM" id="SSF158472">
    <property type="entry name" value="HAMP domain-like"/>
    <property type="match status" value="1"/>
</dbReference>
<feature type="transmembrane region" description="Helical" evidence="8">
    <location>
        <begin position="148"/>
        <end position="167"/>
    </location>
</feature>
<evidence type="ECO:0000256" key="2">
    <source>
        <dbReference type="ARBA" id="ARBA00004370"/>
    </source>
</evidence>
<dbReference type="Pfam" id="PF00672">
    <property type="entry name" value="HAMP"/>
    <property type="match status" value="1"/>
</dbReference>
<dbReference type="Gene3D" id="6.10.340.10">
    <property type="match status" value="1"/>
</dbReference>
<keyword evidence="4" id="KW-0597">Phosphoprotein</keyword>
<evidence type="ECO:0000256" key="6">
    <source>
        <dbReference type="ARBA" id="ARBA00022777"/>
    </source>
</evidence>
<comment type="catalytic activity">
    <reaction evidence="1">
        <text>ATP + protein L-histidine = ADP + protein N-phospho-L-histidine.</text>
        <dbReference type="EC" id="2.7.13.3"/>
    </reaction>
</comment>
<keyword evidence="8" id="KW-0472">Membrane</keyword>
<dbReference type="PANTHER" id="PTHR24421:SF58">
    <property type="entry name" value="SIGNAL TRANSDUCTION HISTIDINE-PROTEIN KINASE_PHOSPHATASE UHPB"/>
    <property type="match status" value="1"/>
</dbReference>
<evidence type="ECO:0000256" key="3">
    <source>
        <dbReference type="ARBA" id="ARBA00012438"/>
    </source>
</evidence>
<gene>
    <name evidence="11" type="ORF">KB893_005625</name>
</gene>
<evidence type="ECO:0000259" key="10">
    <source>
        <dbReference type="PROSITE" id="PS50885"/>
    </source>
</evidence>